<sequence>MCGRFALGLRHDEIQALPGYPNMQVDEWVDQEHFVPRYNIAPHTNAPVVRRRDSANSELMLQTMHWGFQWSKENEKSQNAINARTETILEGVGVWNKVRGKKRCVVVCQGYYEWLKKGKDRFPHFTQHGDGKIMLLAGLYDSVAVEGESRPLCEFAIVTTDASKELSWLHDRQPLILTSQEEIDSWLDTSSQSWNPKLQAMMRPYHDEEAPLKCYQVPKEVGRVGAESATYIQPLSSRKDGIQAMFARQRLNRDPKYIKPSETKPLRRKRSSSPTLTDGIQIVKKDKRS</sequence>
<evidence type="ECO:0000256" key="8">
    <source>
        <dbReference type="SAM" id="MobiDB-lite"/>
    </source>
</evidence>
<comment type="similarity">
    <text evidence="1">Belongs to the SOS response-associated peptidase family.</text>
</comment>
<dbReference type="SUPFAM" id="SSF143081">
    <property type="entry name" value="BB1717-like"/>
    <property type="match status" value="1"/>
</dbReference>
<feature type="region of interest" description="Disordered" evidence="8">
    <location>
        <begin position="250"/>
        <end position="289"/>
    </location>
</feature>
<gene>
    <name evidence="9" type="ORF">SERLADRAFT_477878</name>
</gene>
<keyword evidence="3" id="KW-0227">DNA damage</keyword>
<proteinExistence type="inferred from homology"/>
<keyword evidence="4" id="KW-0378">Hydrolase</keyword>
<dbReference type="InterPro" id="IPR003738">
    <property type="entry name" value="SRAP"/>
</dbReference>
<evidence type="ECO:0000256" key="1">
    <source>
        <dbReference type="ARBA" id="ARBA00008136"/>
    </source>
</evidence>
<keyword evidence="2" id="KW-0645">Protease</keyword>
<dbReference type="KEGG" id="sla:SERLADRAFT_477878"/>
<organism>
    <name type="scientific">Serpula lacrymans var. lacrymans (strain S7.9)</name>
    <name type="common">Dry rot fungus</name>
    <dbReference type="NCBI Taxonomy" id="578457"/>
    <lineage>
        <taxon>Eukaryota</taxon>
        <taxon>Fungi</taxon>
        <taxon>Dikarya</taxon>
        <taxon>Basidiomycota</taxon>
        <taxon>Agaricomycotina</taxon>
        <taxon>Agaricomycetes</taxon>
        <taxon>Agaricomycetidae</taxon>
        <taxon>Boletales</taxon>
        <taxon>Coniophorineae</taxon>
        <taxon>Serpulaceae</taxon>
        <taxon>Serpula</taxon>
    </lineage>
</organism>
<evidence type="ECO:0000256" key="7">
    <source>
        <dbReference type="ARBA" id="ARBA00023239"/>
    </source>
</evidence>
<keyword evidence="5" id="KW-0190">Covalent protein-DNA linkage</keyword>
<dbReference type="Gene3D" id="3.90.1680.10">
    <property type="entry name" value="SOS response associated peptidase-like"/>
    <property type="match status" value="1"/>
</dbReference>
<evidence type="ECO:0000256" key="6">
    <source>
        <dbReference type="ARBA" id="ARBA00023125"/>
    </source>
</evidence>
<dbReference type="GO" id="GO:0016829">
    <property type="term" value="F:lyase activity"/>
    <property type="evidence" value="ECO:0007669"/>
    <property type="project" value="UniProtKB-KW"/>
</dbReference>
<protein>
    <recommendedName>
        <fullName evidence="10">DUF159-domain-containing protein</fullName>
    </recommendedName>
</protein>
<dbReference type="GO" id="GO:0008233">
    <property type="term" value="F:peptidase activity"/>
    <property type="evidence" value="ECO:0007669"/>
    <property type="project" value="UniProtKB-KW"/>
</dbReference>
<keyword evidence="7" id="KW-0456">Lyase</keyword>
<dbReference type="HOGENOM" id="CLU_035990_0_2_1"/>
<dbReference type="RefSeq" id="XP_007323117.1">
    <property type="nucleotide sequence ID" value="XM_007323055.1"/>
</dbReference>
<dbReference type="PANTHER" id="PTHR13604:SF0">
    <property type="entry name" value="ABASIC SITE PROCESSING PROTEIN HMCES"/>
    <property type="match status" value="1"/>
</dbReference>
<evidence type="ECO:0008006" key="10">
    <source>
        <dbReference type="Google" id="ProtNLM"/>
    </source>
</evidence>
<keyword evidence="6" id="KW-0238">DNA-binding</keyword>
<dbReference type="InterPro" id="IPR036590">
    <property type="entry name" value="SRAP-like"/>
</dbReference>
<evidence type="ECO:0000256" key="2">
    <source>
        <dbReference type="ARBA" id="ARBA00022670"/>
    </source>
</evidence>
<accession>F8P9P3</accession>
<evidence type="ECO:0000256" key="3">
    <source>
        <dbReference type="ARBA" id="ARBA00022763"/>
    </source>
</evidence>
<dbReference type="PANTHER" id="PTHR13604">
    <property type="entry name" value="DC12-RELATED"/>
    <property type="match status" value="1"/>
</dbReference>
<evidence type="ECO:0000313" key="9">
    <source>
        <dbReference type="EMBL" id="EGO20372.1"/>
    </source>
</evidence>
<dbReference type="GO" id="GO:0006508">
    <property type="term" value="P:proteolysis"/>
    <property type="evidence" value="ECO:0007669"/>
    <property type="project" value="UniProtKB-KW"/>
</dbReference>
<dbReference type="OrthoDB" id="2111841at2759"/>
<dbReference type="GO" id="GO:0003697">
    <property type="term" value="F:single-stranded DNA binding"/>
    <property type="evidence" value="ECO:0007669"/>
    <property type="project" value="InterPro"/>
</dbReference>
<evidence type="ECO:0000256" key="4">
    <source>
        <dbReference type="ARBA" id="ARBA00022801"/>
    </source>
</evidence>
<dbReference type="GO" id="GO:0106300">
    <property type="term" value="P:protein-DNA covalent cross-linking repair"/>
    <property type="evidence" value="ECO:0007669"/>
    <property type="project" value="InterPro"/>
</dbReference>
<reference evidence="9" key="1">
    <citation type="submission" date="2011-04" db="EMBL/GenBank/DDBJ databases">
        <title>Evolution of plant cell wall degrading machinery underlies the functional diversity of forest fungi.</title>
        <authorList>
            <consortium name="US DOE Joint Genome Institute (JGI-PGF)"/>
            <person name="Eastwood D.C."/>
            <person name="Floudas D."/>
            <person name="Binder M."/>
            <person name="Majcherczyk A."/>
            <person name="Schneider P."/>
            <person name="Aerts A."/>
            <person name="Asiegbu F.O."/>
            <person name="Baker S.E."/>
            <person name="Barry K."/>
            <person name="Bendiksby M."/>
            <person name="Blumentritt M."/>
            <person name="Coutinho P.M."/>
            <person name="Cullen D."/>
            <person name="Cullen D."/>
            <person name="Gathman A."/>
            <person name="Goodell B."/>
            <person name="Henrissat B."/>
            <person name="Ihrmark K."/>
            <person name="Kauserud H."/>
            <person name="Kohler A."/>
            <person name="LaButti K."/>
            <person name="Lapidus A."/>
            <person name="Lavin J.L."/>
            <person name="Lee Y.-H."/>
            <person name="Lindquist E."/>
            <person name="Lilly W."/>
            <person name="Lucas S."/>
            <person name="Morin E."/>
            <person name="Murat C."/>
            <person name="Oguiza J.A."/>
            <person name="Park J."/>
            <person name="Pisabarro A.G."/>
            <person name="Riley R."/>
            <person name="Rosling A."/>
            <person name="Salamov A."/>
            <person name="Schmidt O."/>
            <person name="Schmutz J."/>
            <person name="Skrede I."/>
            <person name="Stenlid J."/>
            <person name="Wiebenga A."/>
            <person name="Xie X."/>
            <person name="Kues U."/>
            <person name="Hibbett D.S."/>
            <person name="Hoffmeister D."/>
            <person name="Hogberg N."/>
            <person name="Martin F."/>
            <person name="Grigoriev I.V."/>
            <person name="Watkinson S.C."/>
        </authorList>
    </citation>
    <scope>NUCLEOTIDE SEQUENCE</scope>
    <source>
        <strain evidence="9">S7.9</strain>
    </source>
</reference>
<dbReference type="EMBL" id="GL945441">
    <property type="protein sequence ID" value="EGO20372.1"/>
    <property type="molecule type" value="Genomic_DNA"/>
</dbReference>
<evidence type="ECO:0000256" key="5">
    <source>
        <dbReference type="ARBA" id="ARBA00023124"/>
    </source>
</evidence>
<name>F8P9P3_SERL9</name>
<dbReference type="Pfam" id="PF02586">
    <property type="entry name" value="SRAP"/>
    <property type="match status" value="1"/>
</dbReference>
<feature type="compositionally biased region" description="Basic and acidic residues" evidence="8">
    <location>
        <begin position="251"/>
        <end position="265"/>
    </location>
</feature>
<dbReference type="Proteomes" id="UP000008064">
    <property type="component" value="Unassembled WGS sequence"/>
</dbReference>
<dbReference type="GeneID" id="18821084"/>
<dbReference type="AlphaFoldDB" id="F8P9P3"/>